<sequence>MTQRQPSYHERLAGGIVGLLVGDALGVPYEFHRAADIPPASLIDFAPPLHFPRSHLAVPPGTWSDDGAQALCLLASLLGRGSLDLHDFGARLLAWYEEGYMAVDGVVFDVGVSTGSAIRALRRGTPADQAGPCGQYDNGNGSLMRALPLALWHRGSDASLVRDAHRQSLPTHGHLRSQVCCALYCLWARRELSASSDPWRGAVAALRTIYASMPEALEELEWAVRPDDPSGGSGSGYVVDSLRSARMVQVAGTYEDVVRAAVSLGNDTDTTACIAGGIAGLRVGIHGIPARWREQLRGGNLYGPLVDALLACRTVESG</sequence>
<dbReference type="Pfam" id="PF03747">
    <property type="entry name" value="ADP_ribosyl_GH"/>
    <property type="match status" value="1"/>
</dbReference>
<evidence type="ECO:0000256" key="2">
    <source>
        <dbReference type="ARBA" id="ARBA00022801"/>
    </source>
</evidence>
<keyword evidence="2" id="KW-0378">Hydrolase</keyword>
<reference evidence="3 4" key="1">
    <citation type="submission" date="2020-11" db="EMBL/GenBank/DDBJ databases">
        <authorList>
            <person name="Sun Q."/>
        </authorList>
    </citation>
    <scope>NUCLEOTIDE SEQUENCE [LARGE SCALE GENOMIC DNA]</scope>
    <source>
        <strain evidence="3 4">P8398</strain>
    </source>
</reference>
<dbReference type="Gene3D" id="1.10.4080.10">
    <property type="entry name" value="ADP-ribosylation/Crystallin J1"/>
    <property type="match status" value="1"/>
</dbReference>
<dbReference type="InterPro" id="IPR005502">
    <property type="entry name" value="Ribosyl_crysJ1"/>
</dbReference>
<evidence type="ECO:0000313" key="3">
    <source>
        <dbReference type="EMBL" id="QPI48791.1"/>
    </source>
</evidence>
<dbReference type="InterPro" id="IPR050792">
    <property type="entry name" value="ADP-ribosylglycohydrolase"/>
</dbReference>
<evidence type="ECO:0000256" key="1">
    <source>
        <dbReference type="ARBA" id="ARBA00010702"/>
    </source>
</evidence>
<gene>
    <name evidence="3" type="ORF">IV454_25295</name>
</gene>
<dbReference type="EMBL" id="CP065053">
    <property type="protein sequence ID" value="QPI48791.1"/>
    <property type="molecule type" value="Genomic_DNA"/>
</dbReference>
<dbReference type="Proteomes" id="UP000662888">
    <property type="component" value="Chromosome"/>
</dbReference>
<protein>
    <submittedName>
        <fullName evidence="3">ADP-ribosylglycohydrolase family protein</fullName>
    </submittedName>
</protein>
<proteinExistence type="inferred from homology"/>
<keyword evidence="4" id="KW-1185">Reference proteome</keyword>
<organism evidence="3 4">
    <name type="scientific">Massilia antarctica</name>
    <dbReference type="NCBI Taxonomy" id="2765360"/>
    <lineage>
        <taxon>Bacteria</taxon>
        <taxon>Pseudomonadati</taxon>
        <taxon>Pseudomonadota</taxon>
        <taxon>Betaproteobacteria</taxon>
        <taxon>Burkholderiales</taxon>
        <taxon>Oxalobacteraceae</taxon>
        <taxon>Telluria group</taxon>
        <taxon>Massilia</taxon>
    </lineage>
</organism>
<name>A0AA48WA45_9BURK</name>
<evidence type="ECO:0000313" key="4">
    <source>
        <dbReference type="Proteomes" id="UP000662888"/>
    </source>
</evidence>
<accession>A0AA48WA45</accession>
<dbReference type="RefSeq" id="WP_206088395.1">
    <property type="nucleotide sequence ID" value="NZ_CP065053.1"/>
</dbReference>
<dbReference type="InterPro" id="IPR036705">
    <property type="entry name" value="Ribosyl_crysJ1_sf"/>
</dbReference>
<dbReference type="SUPFAM" id="SSF101478">
    <property type="entry name" value="ADP-ribosylglycohydrolase"/>
    <property type="match status" value="1"/>
</dbReference>
<dbReference type="PANTHER" id="PTHR16222">
    <property type="entry name" value="ADP-RIBOSYLGLYCOHYDROLASE"/>
    <property type="match status" value="1"/>
</dbReference>
<comment type="similarity">
    <text evidence="1">Belongs to the ADP-ribosylglycohydrolase family.</text>
</comment>
<dbReference type="PANTHER" id="PTHR16222:SF24">
    <property type="entry name" value="ADP-RIBOSYLHYDROLASE ARH3"/>
    <property type="match status" value="1"/>
</dbReference>